<dbReference type="AlphaFoldDB" id="A0A914W124"/>
<feature type="region of interest" description="Disordered" evidence="1">
    <location>
        <begin position="1"/>
        <end position="22"/>
    </location>
</feature>
<feature type="region of interest" description="Disordered" evidence="1">
    <location>
        <begin position="145"/>
        <end position="176"/>
    </location>
</feature>
<sequence>MLTDAGGGGGGSSSSSQLAKRIETDGMAARLTAVESASRQRNDGQTFNGCADEQLVEGRPCGRLVVGNDAVRRPPRAVDDSAQLKRTVHVSDARSSSKSKLAPKKSISFASFALTTVSFLHALAAPTDHIIICSQQSPQVARNSSAVPHQSTRSRNMTAVRPQAGPTNTGLAADPSRFARNTATANTGDMKRAIISRTRAGQAKGGVK</sequence>
<reference evidence="3" key="1">
    <citation type="submission" date="2022-11" db="UniProtKB">
        <authorList>
            <consortium name="WormBaseParasite"/>
        </authorList>
    </citation>
    <scope>IDENTIFICATION</scope>
</reference>
<name>A0A914W124_9BILA</name>
<dbReference type="WBParaSite" id="PSAMB.scaffold2size251193.g700.t1">
    <property type="protein sequence ID" value="PSAMB.scaffold2size251193.g700.t1"/>
    <property type="gene ID" value="PSAMB.scaffold2size251193.g700"/>
</dbReference>
<evidence type="ECO:0000313" key="2">
    <source>
        <dbReference type="Proteomes" id="UP000887566"/>
    </source>
</evidence>
<organism evidence="2 3">
    <name type="scientific">Plectus sambesii</name>
    <dbReference type="NCBI Taxonomy" id="2011161"/>
    <lineage>
        <taxon>Eukaryota</taxon>
        <taxon>Metazoa</taxon>
        <taxon>Ecdysozoa</taxon>
        <taxon>Nematoda</taxon>
        <taxon>Chromadorea</taxon>
        <taxon>Plectida</taxon>
        <taxon>Plectina</taxon>
        <taxon>Plectoidea</taxon>
        <taxon>Plectidae</taxon>
        <taxon>Plectus</taxon>
    </lineage>
</organism>
<evidence type="ECO:0000313" key="3">
    <source>
        <dbReference type="WBParaSite" id="PSAMB.scaffold2size251193.g700.t1"/>
    </source>
</evidence>
<feature type="region of interest" description="Disordered" evidence="1">
    <location>
        <begin position="189"/>
        <end position="208"/>
    </location>
</feature>
<feature type="compositionally biased region" description="Gly residues" evidence="1">
    <location>
        <begin position="1"/>
        <end position="12"/>
    </location>
</feature>
<proteinExistence type="predicted"/>
<evidence type="ECO:0000256" key="1">
    <source>
        <dbReference type="SAM" id="MobiDB-lite"/>
    </source>
</evidence>
<keyword evidence="2" id="KW-1185">Reference proteome</keyword>
<dbReference type="Proteomes" id="UP000887566">
    <property type="component" value="Unplaced"/>
</dbReference>
<protein>
    <submittedName>
        <fullName evidence="3">Uncharacterized protein</fullName>
    </submittedName>
</protein>
<accession>A0A914W124</accession>
<feature type="compositionally biased region" description="Polar residues" evidence="1">
    <location>
        <begin position="145"/>
        <end position="157"/>
    </location>
</feature>